<name>A0A846XS78_9NOCA</name>
<dbReference type="AlphaFoldDB" id="A0A846XS78"/>
<feature type="domain" description="LUD" evidence="1">
    <location>
        <begin position="112"/>
        <end position="209"/>
    </location>
</feature>
<evidence type="ECO:0000259" key="1">
    <source>
        <dbReference type="Pfam" id="PF02589"/>
    </source>
</evidence>
<protein>
    <submittedName>
        <fullName evidence="2">LUD domain-containing protein</fullName>
    </submittedName>
</protein>
<evidence type="ECO:0000313" key="3">
    <source>
        <dbReference type="Proteomes" id="UP000565711"/>
    </source>
</evidence>
<dbReference type="InterPro" id="IPR037171">
    <property type="entry name" value="NagB/RpiA_transferase-like"/>
</dbReference>
<gene>
    <name evidence="2" type="ORF">HGA08_04415</name>
</gene>
<comment type="caution">
    <text evidence="2">The sequence shown here is derived from an EMBL/GenBank/DDBJ whole genome shotgun (WGS) entry which is preliminary data.</text>
</comment>
<dbReference type="PANTHER" id="PTHR43682:SF1">
    <property type="entry name" value="LACTATE UTILIZATION PROTEIN C"/>
    <property type="match status" value="1"/>
</dbReference>
<proteinExistence type="predicted"/>
<sequence>MMQRIRLANGAGASSPARTIPRDYLRHAPGLDPGDRAGILDEFEQRLTRYGARLRRTPVAGIAAAVDTELRAASARSILAPPGLPEAWLSRWTGRAEHHVVRDEPPLTPLELDDVDAIVTTCAAAIAQSGTIVLDGAAGQGRRAATLVPDCHLCVVAADQVKSSLPEVVPQLDPRRPTTWISGPSATVDIEMTRVQGVHGPRQLIVVLVEGENQNEPA</sequence>
<dbReference type="InterPro" id="IPR024185">
    <property type="entry name" value="FTHF_cligase-like_sf"/>
</dbReference>
<reference evidence="2 3" key="1">
    <citation type="submission" date="2020-04" db="EMBL/GenBank/DDBJ databases">
        <title>MicrobeNet Type strains.</title>
        <authorList>
            <person name="Nicholson A.C."/>
        </authorList>
    </citation>
    <scope>NUCLEOTIDE SEQUENCE [LARGE SCALE GENOMIC DNA]</scope>
    <source>
        <strain evidence="2 3">JCM 12354</strain>
    </source>
</reference>
<evidence type="ECO:0000313" key="2">
    <source>
        <dbReference type="EMBL" id="NKY49457.1"/>
    </source>
</evidence>
<keyword evidence="3" id="KW-1185">Reference proteome</keyword>
<accession>A0A846XS78</accession>
<dbReference type="EMBL" id="JAAXOP010000002">
    <property type="protein sequence ID" value="NKY49457.1"/>
    <property type="molecule type" value="Genomic_DNA"/>
</dbReference>
<dbReference type="Proteomes" id="UP000565711">
    <property type="component" value="Unassembled WGS sequence"/>
</dbReference>
<dbReference type="Pfam" id="PF02589">
    <property type="entry name" value="LUD_dom"/>
    <property type="match status" value="1"/>
</dbReference>
<dbReference type="PANTHER" id="PTHR43682">
    <property type="entry name" value="LACTATE UTILIZATION PROTEIN C"/>
    <property type="match status" value="1"/>
</dbReference>
<dbReference type="SUPFAM" id="SSF100950">
    <property type="entry name" value="NagB/RpiA/CoA transferase-like"/>
    <property type="match status" value="1"/>
</dbReference>
<dbReference type="InterPro" id="IPR003741">
    <property type="entry name" value="LUD_dom"/>
</dbReference>
<organism evidence="2 3">
    <name type="scientific">Nocardia vermiculata</name>
    <dbReference type="NCBI Taxonomy" id="257274"/>
    <lineage>
        <taxon>Bacteria</taxon>
        <taxon>Bacillati</taxon>
        <taxon>Actinomycetota</taxon>
        <taxon>Actinomycetes</taxon>
        <taxon>Mycobacteriales</taxon>
        <taxon>Nocardiaceae</taxon>
        <taxon>Nocardia</taxon>
    </lineage>
</organism>
<dbReference type="Gene3D" id="3.40.50.10420">
    <property type="entry name" value="NagB/RpiA/CoA transferase-like"/>
    <property type="match status" value="1"/>
</dbReference>